<sequence>MDYVYDNAGYLFWGGLLVLVIISGVLRYVKNRRSPYHTQLRDRKRRLIEAEEKGDYRSLQQILLECKWLEMHERDARFSYSYRHIDATHREIEANSRTIYASIDAEKMVLPNASNVAKLNKYECHSFFNELVFDYRKALANSSYNGNFFFPEKILPYPKQYLLFALDKLIAVESGKDDYATLREYLVKNCIGMLPMFLPVDRELNKKAGEQYLAAINTGTVA</sequence>
<organism evidence="2 3">
    <name type="scientific">Hymenobacter mellowenesis</name>
    <dbReference type="NCBI Taxonomy" id="3063995"/>
    <lineage>
        <taxon>Bacteria</taxon>
        <taxon>Pseudomonadati</taxon>
        <taxon>Bacteroidota</taxon>
        <taxon>Cytophagia</taxon>
        <taxon>Cytophagales</taxon>
        <taxon>Hymenobacteraceae</taxon>
        <taxon>Hymenobacter</taxon>
    </lineage>
</organism>
<evidence type="ECO:0000256" key="1">
    <source>
        <dbReference type="SAM" id="Phobius"/>
    </source>
</evidence>
<evidence type="ECO:0000313" key="3">
    <source>
        <dbReference type="Proteomes" id="UP001167796"/>
    </source>
</evidence>
<keyword evidence="1" id="KW-0812">Transmembrane</keyword>
<evidence type="ECO:0000313" key="2">
    <source>
        <dbReference type="EMBL" id="MDO7849583.1"/>
    </source>
</evidence>
<proteinExistence type="predicted"/>
<feature type="transmembrane region" description="Helical" evidence="1">
    <location>
        <begin position="12"/>
        <end position="29"/>
    </location>
</feature>
<dbReference type="RefSeq" id="WP_305014249.1">
    <property type="nucleotide sequence ID" value="NZ_JAUQSX010000018.1"/>
</dbReference>
<keyword evidence="1" id="KW-0472">Membrane</keyword>
<keyword evidence="3" id="KW-1185">Reference proteome</keyword>
<name>A0ABT9AI82_9BACT</name>
<dbReference type="Proteomes" id="UP001167796">
    <property type="component" value="Unassembled WGS sequence"/>
</dbReference>
<gene>
    <name evidence="2" type="ORF">Q5H92_24690</name>
</gene>
<keyword evidence="1" id="KW-1133">Transmembrane helix</keyword>
<accession>A0ABT9AI82</accession>
<protein>
    <recommendedName>
        <fullName evidence="4">DUF4760 domain-containing protein</fullName>
    </recommendedName>
</protein>
<evidence type="ECO:0008006" key="4">
    <source>
        <dbReference type="Google" id="ProtNLM"/>
    </source>
</evidence>
<comment type="caution">
    <text evidence="2">The sequence shown here is derived from an EMBL/GenBank/DDBJ whole genome shotgun (WGS) entry which is preliminary data.</text>
</comment>
<reference evidence="2" key="1">
    <citation type="submission" date="2023-07" db="EMBL/GenBank/DDBJ databases">
        <authorList>
            <person name="Kim M.K."/>
        </authorList>
    </citation>
    <scope>NUCLEOTIDE SEQUENCE</scope>
    <source>
        <strain evidence="2">M29</strain>
    </source>
</reference>
<dbReference type="EMBL" id="JAUQSX010000018">
    <property type="protein sequence ID" value="MDO7849583.1"/>
    <property type="molecule type" value="Genomic_DNA"/>
</dbReference>